<evidence type="ECO:0000256" key="5">
    <source>
        <dbReference type="ARBA" id="ARBA00022777"/>
    </source>
</evidence>
<evidence type="ECO:0000256" key="6">
    <source>
        <dbReference type="SAM" id="Phobius"/>
    </source>
</evidence>
<keyword evidence="6" id="KW-0472">Membrane</keyword>
<dbReference type="SMART" id="SM00086">
    <property type="entry name" value="PAC"/>
    <property type="match status" value="2"/>
</dbReference>
<dbReference type="NCBIfam" id="TIGR00229">
    <property type="entry name" value="sensory_box"/>
    <property type="match status" value="3"/>
</dbReference>
<dbReference type="AlphaFoldDB" id="A0A2S7SZX0"/>
<feature type="transmembrane region" description="Helical" evidence="6">
    <location>
        <begin position="12"/>
        <end position="30"/>
    </location>
</feature>
<comment type="caution">
    <text evidence="9">The sequence shown here is derived from an EMBL/GenBank/DDBJ whole genome shotgun (WGS) entry which is preliminary data.</text>
</comment>
<evidence type="ECO:0000259" key="7">
    <source>
        <dbReference type="PROSITE" id="PS50112"/>
    </source>
</evidence>
<keyword evidence="4" id="KW-0808">Transferase</keyword>
<dbReference type="EMBL" id="PPSL01000001">
    <property type="protein sequence ID" value="PQJ12238.1"/>
    <property type="molecule type" value="Genomic_DNA"/>
</dbReference>
<feature type="domain" description="PAC" evidence="8">
    <location>
        <begin position="425"/>
        <end position="477"/>
    </location>
</feature>
<dbReference type="SUPFAM" id="SSF47384">
    <property type="entry name" value="Homodimeric domain of signal transducing histidine kinase"/>
    <property type="match status" value="1"/>
</dbReference>
<evidence type="ECO:0000256" key="1">
    <source>
        <dbReference type="ARBA" id="ARBA00000085"/>
    </source>
</evidence>
<keyword evidence="5" id="KW-0418">Kinase</keyword>
<gene>
    <name evidence="9" type="ORF">CJD36_000315</name>
</gene>
<dbReference type="InterPro" id="IPR052162">
    <property type="entry name" value="Sensor_kinase/Photoreceptor"/>
</dbReference>
<evidence type="ECO:0000256" key="2">
    <source>
        <dbReference type="ARBA" id="ARBA00012438"/>
    </source>
</evidence>
<reference evidence="9 10" key="1">
    <citation type="submission" date="2018-01" db="EMBL/GenBank/DDBJ databases">
        <title>A novel member of the phylum Bacteroidetes isolated from glacier ice.</title>
        <authorList>
            <person name="Liu Q."/>
            <person name="Xin Y.-H."/>
        </authorList>
    </citation>
    <scope>NUCLEOTIDE SEQUENCE [LARGE SCALE GENOMIC DNA]</scope>
    <source>
        <strain evidence="9 10">RB1R16</strain>
    </source>
</reference>
<protein>
    <recommendedName>
        <fullName evidence="2">histidine kinase</fullName>
        <ecNumber evidence="2">2.7.13.3</ecNumber>
    </recommendedName>
</protein>
<dbReference type="InterPro" id="IPR000014">
    <property type="entry name" value="PAS"/>
</dbReference>
<dbReference type="InterPro" id="IPR001610">
    <property type="entry name" value="PAC"/>
</dbReference>
<evidence type="ECO:0000256" key="3">
    <source>
        <dbReference type="ARBA" id="ARBA00022553"/>
    </source>
</evidence>
<dbReference type="OrthoDB" id="9124519at2"/>
<dbReference type="Gene3D" id="2.10.70.100">
    <property type="match status" value="1"/>
</dbReference>
<accession>A0A2S7SZX0</accession>
<feature type="domain" description="PAC" evidence="8">
    <location>
        <begin position="297"/>
        <end position="349"/>
    </location>
</feature>
<dbReference type="PROSITE" id="PS50113">
    <property type="entry name" value="PAC"/>
    <property type="match status" value="2"/>
</dbReference>
<dbReference type="Gene3D" id="1.10.287.130">
    <property type="match status" value="1"/>
</dbReference>
<dbReference type="PANTHER" id="PTHR43304:SF1">
    <property type="entry name" value="PAC DOMAIN-CONTAINING PROTEIN"/>
    <property type="match status" value="1"/>
</dbReference>
<keyword evidence="6" id="KW-1133">Transmembrane helix</keyword>
<feature type="transmembrane region" description="Helical" evidence="6">
    <location>
        <begin position="50"/>
        <end position="68"/>
    </location>
</feature>
<dbReference type="SMART" id="SM00091">
    <property type="entry name" value="PAS"/>
    <property type="match status" value="3"/>
</dbReference>
<dbReference type="PROSITE" id="PS50112">
    <property type="entry name" value="PAS"/>
    <property type="match status" value="2"/>
</dbReference>
<evidence type="ECO:0000256" key="4">
    <source>
        <dbReference type="ARBA" id="ARBA00022679"/>
    </source>
</evidence>
<dbReference type="EC" id="2.7.13.3" evidence="2"/>
<dbReference type="Pfam" id="PF08447">
    <property type="entry name" value="PAS_3"/>
    <property type="match status" value="2"/>
</dbReference>
<dbReference type="SUPFAM" id="SSF55785">
    <property type="entry name" value="PYP-like sensor domain (PAS domain)"/>
    <property type="match status" value="3"/>
</dbReference>
<name>A0A2S7SZX0_9BACT</name>
<keyword evidence="10" id="KW-1185">Reference proteome</keyword>
<feature type="domain" description="PAS" evidence="7">
    <location>
        <begin position="350"/>
        <end position="420"/>
    </location>
</feature>
<proteinExistence type="predicted"/>
<dbReference type="Gene3D" id="3.30.450.20">
    <property type="entry name" value="PAS domain"/>
    <property type="match status" value="3"/>
</dbReference>
<feature type="domain" description="PAS" evidence="7">
    <location>
        <begin position="96"/>
        <end position="167"/>
    </location>
</feature>
<evidence type="ECO:0000313" key="9">
    <source>
        <dbReference type="EMBL" id="PQJ12238.1"/>
    </source>
</evidence>
<dbReference type="InterPro" id="IPR003661">
    <property type="entry name" value="HisK_dim/P_dom"/>
</dbReference>
<dbReference type="PANTHER" id="PTHR43304">
    <property type="entry name" value="PHYTOCHROME-LIKE PROTEIN CPH1"/>
    <property type="match status" value="1"/>
</dbReference>
<dbReference type="Pfam" id="PF13188">
    <property type="entry name" value="PAS_8"/>
    <property type="match status" value="1"/>
</dbReference>
<dbReference type="InterPro" id="IPR036097">
    <property type="entry name" value="HisK_dim/P_sf"/>
</dbReference>
<dbReference type="RefSeq" id="WP_105037122.1">
    <property type="nucleotide sequence ID" value="NZ_PPSL01000001.1"/>
</dbReference>
<dbReference type="InterPro" id="IPR013655">
    <property type="entry name" value="PAS_fold_3"/>
</dbReference>
<organism evidence="9 10">
    <name type="scientific">Flavipsychrobacter stenotrophus</name>
    <dbReference type="NCBI Taxonomy" id="2077091"/>
    <lineage>
        <taxon>Bacteria</taxon>
        <taxon>Pseudomonadati</taxon>
        <taxon>Bacteroidota</taxon>
        <taxon>Chitinophagia</taxon>
        <taxon>Chitinophagales</taxon>
        <taxon>Chitinophagaceae</taxon>
        <taxon>Flavipsychrobacter</taxon>
    </lineage>
</organism>
<evidence type="ECO:0000259" key="8">
    <source>
        <dbReference type="PROSITE" id="PS50113"/>
    </source>
</evidence>
<dbReference type="Proteomes" id="UP000239872">
    <property type="component" value="Unassembled WGS sequence"/>
</dbReference>
<keyword evidence="6" id="KW-0812">Transmembrane</keyword>
<comment type="catalytic activity">
    <reaction evidence="1">
        <text>ATP + protein L-histidine = ADP + protein N-phospho-L-histidine.</text>
        <dbReference type="EC" id="2.7.13.3"/>
    </reaction>
</comment>
<evidence type="ECO:0000313" key="10">
    <source>
        <dbReference type="Proteomes" id="UP000239872"/>
    </source>
</evidence>
<dbReference type="InterPro" id="IPR035965">
    <property type="entry name" value="PAS-like_dom_sf"/>
</dbReference>
<dbReference type="CDD" id="cd00082">
    <property type="entry name" value="HisKA"/>
    <property type="match status" value="1"/>
</dbReference>
<dbReference type="InterPro" id="IPR000700">
    <property type="entry name" value="PAS-assoc_C"/>
</dbReference>
<keyword evidence="3" id="KW-0597">Phosphoprotein</keyword>
<dbReference type="GO" id="GO:0000155">
    <property type="term" value="F:phosphorelay sensor kinase activity"/>
    <property type="evidence" value="ECO:0007669"/>
    <property type="project" value="InterPro"/>
</dbReference>
<sequence length="548" mass="62895">MDNKINQLSRFSSFKIVLLYAVFSAVYIYTSDYFLDMFIKDVDLLSKMQTYKGLGFILITATLLFVLVKRNIDAVSANYQKIIDVQRDADHLLKGSEEKYMSLFNHSPVPMWIFELDTLRILLVNDAACDQYGFSQQEYRSMNLRDIRPSEDIPHMEAVIAESLKDEHYTFPDLSRHKKKNGEIIHVKVKNIGVLFDGKNVRLASAVDVTKEINFQTELSETNARLKLASEIAGMGYWTNNFANGKIHWSDELYKIFEVDPATFVLTLENIQSYFHPEHRDQFTTDNDTSFDENGVSESEQRIITPVGKVKWIMERIYMLKDEQGIPVAMEGITLDITNRKLAQQEIWESNERFKMLASATVEAIIDWDIENDTVIWGEGFQTLFGYDLSTYDNHLWSNNIHPDDREKVLADLQATLADPTKFYFNAEFGFLKANGDIAYVQHRGLFIRDANGKATRALAAMIDLTESLDKMRKIESQNKALKDIAWTQSHIVRAPLANLVGLAELLKDENQNELSHTEIIGHICDSAQKLDNLIHEIVRKTEEVDGM</sequence>
<dbReference type="CDD" id="cd00130">
    <property type="entry name" value="PAS"/>
    <property type="match status" value="2"/>
</dbReference>